<dbReference type="InterPro" id="IPR024088">
    <property type="entry name" value="Tyr-tRNA-ligase_bac-type"/>
</dbReference>
<dbReference type="GO" id="GO:0043039">
    <property type="term" value="P:tRNA aminoacylation"/>
    <property type="evidence" value="ECO:0007669"/>
    <property type="project" value="TreeGrafter"/>
</dbReference>
<protein>
    <submittedName>
        <fullName evidence="3">Tyrosine--tRNA ligase</fullName>
    </submittedName>
</protein>
<keyword evidence="1" id="KW-0694">RNA-binding</keyword>
<dbReference type="Pfam" id="PF22421">
    <property type="entry name" value="SYY_C-terminal"/>
    <property type="match status" value="1"/>
</dbReference>
<evidence type="ECO:0000259" key="2">
    <source>
        <dbReference type="SMART" id="SM00363"/>
    </source>
</evidence>
<dbReference type="Gene3D" id="1.10.240.10">
    <property type="entry name" value="Tyrosyl-Transfer RNA Synthetase"/>
    <property type="match status" value="1"/>
</dbReference>
<name>A0A0P9D0E4_9CHLR</name>
<gene>
    <name evidence="3" type="ORF">SE17_16210</name>
</gene>
<dbReference type="PATRIC" id="fig|186479.3.peg.9160"/>
<dbReference type="SUPFAM" id="SSF55174">
    <property type="entry name" value="Alpha-L RNA-binding motif"/>
    <property type="match status" value="1"/>
</dbReference>
<keyword evidence="3" id="KW-0436">Ligase</keyword>
<dbReference type="Proteomes" id="UP000050509">
    <property type="component" value="Unassembled WGS sequence"/>
</dbReference>
<comment type="caution">
    <text evidence="3">The sequence shown here is derived from an EMBL/GenBank/DDBJ whole genome shotgun (WGS) entry which is preliminary data.</text>
</comment>
<dbReference type="GO" id="GO:0003723">
    <property type="term" value="F:RNA binding"/>
    <property type="evidence" value="ECO:0007669"/>
    <property type="project" value="UniProtKB-KW"/>
</dbReference>
<dbReference type="GO" id="GO:0004831">
    <property type="term" value="F:tyrosine-tRNA ligase activity"/>
    <property type="evidence" value="ECO:0007669"/>
    <property type="project" value="InterPro"/>
</dbReference>
<dbReference type="PANTHER" id="PTHR11766">
    <property type="entry name" value="TYROSYL-TRNA SYNTHETASE"/>
    <property type="match status" value="1"/>
</dbReference>
<dbReference type="InterPro" id="IPR036986">
    <property type="entry name" value="S4_RNA-bd_sf"/>
</dbReference>
<accession>A0A0P9D0E4</accession>
<reference evidence="3 4" key="1">
    <citation type="submission" date="2015-09" db="EMBL/GenBank/DDBJ databases">
        <title>Draft genome sequence of Kouleothrix aurantiaca JCM 19913.</title>
        <authorList>
            <person name="Hemp J."/>
        </authorList>
    </citation>
    <scope>NUCLEOTIDE SEQUENCE [LARGE SCALE GENOMIC DNA]</scope>
    <source>
        <strain evidence="3 4">COM-B</strain>
    </source>
</reference>
<dbReference type="GO" id="GO:0005829">
    <property type="term" value="C:cytosol"/>
    <property type="evidence" value="ECO:0007669"/>
    <property type="project" value="TreeGrafter"/>
</dbReference>
<dbReference type="SUPFAM" id="SSF52374">
    <property type="entry name" value="Nucleotidylyl transferase"/>
    <property type="match status" value="1"/>
</dbReference>
<proteinExistence type="predicted"/>
<dbReference type="InterPro" id="IPR002942">
    <property type="entry name" value="S4_RNA-bd"/>
</dbReference>
<dbReference type="Gene3D" id="3.10.290.10">
    <property type="entry name" value="RNA-binding S4 domain"/>
    <property type="match status" value="1"/>
</dbReference>
<evidence type="ECO:0000256" key="1">
    <source>
        <dbReference type="PROSITE-ProRule" id="PRU00182"/>
    </source>
</evidence>
<dbReference type="InterPro" id="IPR054608">
    <property type="entry name" value="SYY-like_C"/>
</dbReference>
<dbReference type="EMBL" id="LJCR01000585">
    <property type="protein sequence ID" value="KPV52316.1"/>
    <property type="molecule type" value="Genomic_DNA"/>
</dbReference>
<feature type="domain" description="RNA-binding S4" evidence="2">
    <location>
        <begin position="107"/>
        <end position="166"/>
    </location>
</feature>
<feature type="non-terminal residue" evidence="3">
    <location>
        <position position="1"/>
    </location>
</feature>
<dbReference type="PANTHER" id="PTHR11766:SF1">
    <property type="entry name" value="TYROSINE--TRNA LIGASE"/>
    <property type="match status" value="1"/>
</dbReference>
<evidence type="ECO:0000313" key="3">
    <source>
        <dbReference type="EMBL" id="KPV52316.1"/>
    </source>
</evidence>
<dbReference type="CDD" id="cd00165">
    <property type="entry name" value="S4"/>
    <property type="match status" value="1"/>
</dbReference>
<keyword evidence="4" id="KW-1185">Reference proteome</keyword>
<sequence>SFNNTVDILMPPFEMYSKVLSMSDDVLPLYFEVLTDVELEEVAAIRQAIASGSANPMDFKMRLAREIVAQFHSPADAPAAEAEWIKRFREREIPEDMPEHVLAAPTNIVDVMIASGLAASKSEARRLIDGGGVRVAGEKVSSYDMALSPGEPVVVQVGRRKFVRVR</sequence>
<dbReference type="SMART" id="SM00363">
    <property type="entry name" value="S4"/>
    <property type="match status" value="1"/>
</dbReference>
<dbReference type="PROSITE" id="PS50889">
    <property type="entry name" value="S4"/>
    <property type="match status" value="1"/>
</dbReference>
<evidence type="ECO:0000313" key="4">
    <source>
        <dbReference type="Proteomes" id="UP000050509"/>
    </source>
</evidence>
<dbReference type="AlphaFoldDB" id="A0A0P9D0E4"/>
<organism evidence="3 4">
    <name type="scientific">Kouleothrix aurantiaca</name>
    <dbReference type="NCBI Taxonomy" id="186479"/>
    <lineage>
        <taxon>Bacteria</taxon>
        <taxon>Bacillati</taxon>
        <taxon>Chloroflexota</taxon>
        <taxon>Chloroflexia</taxon>
        <taxon>Chloroflexales</taxon>
        <taxon>Roseiflexineae</taxon>
        <taxon>Roseiflexaceae</taxon>
        <taxon>Kouleothrix</taxon>
    </lineage>
</organism>